<sequence length="621" mass="71271">MRQYVALSIATLFLFPLFVLTVPVQDDEGLFPNPEFALTSNTSVSLSNSTTRTCKETTSSSENGLSPKLLQFLLHTIDVLIKTYPEEYGKDSIMEHNVISTSVARYFPAISQTQLNQIESTVETLIEKYQASHYRMASTFYHNPRIAVIQKRYNRENDNNFENEEYGYGEFENRKYGNSENRNNPNRNNRNRNDQSGNDQNQNNPDDSCDKDNNSQGGGCPEQGFPETPLQPDPWDPTFAFQFEAHMDEMNDFFVRKQDQIITMPDTYIPDFTAKLITNFGSVNDQQYAKIKDMIDSNLKKYRNTSCGSAREKRDVIQIPPEKYVASLYEKSLDGLENYFIENSAAIQDSSLSDIQALREKLIAENTTNFCYLQRRTYESLLDTLLYRIRPTKVTADKALVNIIRFIENNQDRYNGIPADSVDFISTSLKMTIPSTVTAEQQQELIQIVEDVLKTFYSTATASEPVDQRDPQPANKFRSRIFSRDEALENIFNTHIQNLYNKANDKLNDIRNAQTLDEIAQIRADIVNSAGGKDEYTHWVSKVYLDSFIASIRPFNYTTDNLAFEVYDYFNENGRAFAGLSKEAGSESQNKLQEKLPMDGTDKEIEDIRQYIESKAKSFYN</sequence>
<keyword evidence="2" id="KW-0732">Signal</keyword>
<gene>
    <name evidence="3" type="ORF">HPULCUR_009936</name>
</gene>
<accession>A0ABP9YCX0</accession>
<evidence type="ECO:0000256" key="2">
    <source>
        <dbReference type="SAM" id="SignalP"/>
    </source>
</evidence>
<keyword evidence="4" id="KW-1185">Reference proteome</keyword>
<evidence type="ECO:0000313" key="3">
    <source>
        <dbReference type="EMBL" id="GAA5804443.1"/>
    </source>
</evidence>
<reference evidence="3 4" key="1">
    <citation type="submission" date="2024-04" db="EMBL/GenBank/DDBJ databases">
        <title>genome sequences of Mucor flavus KT1a and Helicostylum pulchrum KT1b strains isolation_sourced from the surface of a dry-aged beef.</title>
        <authorList>
            <person name="Toyotome T."/>
            <person name="Hosono M."/>
            <person name="Torimaru M."/>
            <person name="Fukuda K."/>
            <person name="Mikami N."/>
        </authorList>
    </citation>
    <scope>NUCLEOTIDE SEQUENCE [LARGE SCALE GENOMIC DNA]</scope>
    <source>
        <strain evidence="3 4">KT1b</strain>
    </source>
</reference>
<evidence type="ECO:0000313" key="4">
    <source>
        <dbReference type="Proteomes" id="UP001476247"/>
    </source>
</evidence>
<feature type="compositionally biased region" description="Low complexity" evidence="1">
    <location>
        <begin position="178"/>
        <end position="206"/>
    </location>
</feature>
<feature type="signal peptide" evidence="2">
    <location>
        <begin position="1"/>
        <end position="21"/>
    </location>
</feature>
<dbReference type="Proteomes" id="UP001476247">
    <property type="component" value="Unassembled WGS sequence"/>
</dbReference>
<evidence type="ECO:0000256" key="1">
    <source>
        <dbReference type="SAM" id="MobiDB-lite"/>
    </source>
</evidence>
<protein>
    <submittedName>
        <fullName evidence="3">Uncharacterized protein</fullName>
    </submittedName>
</protein>
<feature type="region of interest" description="Disordered" evidence="1">
    <location>
        <begin position="159"/>
        <end position="238"/>
    </location>
</feature>
<feature type="chain" id="PRO_5047438721" evidence="2">
    <location>
        <begin position="22"/>
        <end position="621"/>
    </location>
</feature>
<name>A0ABP9YCX0_9FUNG</name>
<organism evidence="3 4">
    <name type="scientific">Helicostylum pulchrum</name>
    <dbReference type="NCBI Taxonomy" id="562976"/>
    <lineage>
        <taxon>Eukaryota</taxon>
        <taxon>Fungi</taxon>
        <taxon>Fungi incertae sedis</taxon>
        <taxon>Mucoromycota</taxon>
        <taxon>Mucoromycotina</taxon>
        <taxon>Mucoromycetes</taxon>
        <taxon>Mucorales</taxon>
        <taxon>Mucorineae</taxon>
        <taxon>Mucoraceae</taxon>
        <taxon>Helicostylum</taxon>
    </lineage>
</organism>
<comment type="caution">
    <text evidence="3">The sequence shown here is derived from an EMBL/GenBank/DDBJ whole genome shotgun (WGS) entry which is preliminary data.</text>
</comment>
<dbReference type="EMBL" id="BAABUJ010000035">
    <property type="protein sequence ID" value="GAA5804443.1"/>
    <property type="molecule type" value="Genomic_DNA"/>
</dbReference>
<proteinExistence type="predicted"/>